<comment type="similarity">
    <text evidence="1 2">Belongs to the outer membrane factor (OMF) (TC 1.B.17) family.</text>
</comment>
<dbReference type="RefSeq" id="WP_076502712.1">
    <property type="nucleotide sequence ID" value="NZ_FTOP01000017.1"/>
</dbReference>
<dbReference type="Proteomes" id="UP000186026">
    <property type="component" value="Unassembled WGS sequence"/>
</dbReference>
<comment type="subcellular location">
    <subcellularLocation>
        <location evidence="2">Cell membrane</location>
        <topology evidence="2">Lipid-anchor</topology>
    </subcellularLocation>
</comment>
<keyword evidence="3" id="KW-0175">Coiled coil</keyword>
<evidence type="ECO:0000256" key="2">
    <source>
        <dbReference type="RuleBase" id="RU362097"/>
    </source>
</evidence>
<dbReference type="NCBIfam" id="TIGR01845">
    <property type="entry name" value="outer_NodT"/>
    <property type="match status" value="1"/>
</dbReference>
<feature type="coiled-coil region" evidence="3">
    <location>
        <begin position="446"/>
        <end position="480"/>
    </location>
</feature>
<dbReference type="Gene3D" id="1.20.1600.10">
    <property type="entry name" value="Outer membrane efflux proteins (OEP)"/>
    <property type="match status" value="1"/>
</dbReference>
<proteinExistence type="inferred from homology"/>
<gene>
    <name evidence="4" type="ORF">SAMN05421761_11722</name>
</gene>
<dbReference type="GO" id="GO:0015562">
    <property type="term" value="F:efflux transmembrane transporter activity"/>
    <property type="evidence" value="ECO:0007669"/>
    <property type="project" value="InterPro"/>
</dbReference>
<dbReference type="PANTHER" id="PTHR30203">
    <property type="entry name" value="OUTER MEMBRANE CATION EFFLUX PROTEIN"/>
    <property type="match status" value="1"/>
</dbReference>
<dbReference type="EMBL" id="FTOP01000017">
    <property type="protein sequence ID" value="SIT11027.1"/>
    <property type="molecule type" value="Genomic_DNA"/>
</dbReference>
<accession>A0A1N7PKI6</accession>
<dbReference type="SUPFAM" id="SSF56954">
    <property type="entry name" value="Outer membrane efflux proteins (OEP)"/>
    <property type="match status" value="1"/>
</dbReference>
<keyword evidence="2" id="KW-0472">Membrane</keyword>
<dbReference type="STRING" id="529505.SAMN05421761_11722"/>
<keyword evidence="2 4" id="KW-0449">Lipoprotein</keyword>
<dbReference type="Pfam" id="PF02321">
    <property type="entry name" value="OEP"/>
    <property type="match status" value="2"/>
</dbReference>
<dbReference type="PANTHER" id="PTHR30203:SF30">
    <property type="entry name" value="OUTER MEMBRANE PROTEIN-RELATED"/>
    <property type="match status" value="1"/>
</dbReference>
<dbReference type="PROSITE" id="PS51257">
    <property type="entry name" value="PROKAR_LIPOPROTEIN"/>
    <property type="match status" value="1"/>
</dbReference>
<evidence type="ECO:0000256" key="3">
    <source>
        <dbReference type="SAM" id="Coils"/>
    </source>
</evidence>
<name>A0A1N7PKI6_9BACT</name>
<evidence type="ECO:0000313" key="5">
    <source>
        <dbReference type="Proteomes" id="UP000186026"/>
    </source>
</evidence>
<dbReference type="GO" id="GO:0005886">
    <property type="term" value="C:plasma membrane"/>
    <property type="evidence" value="ECO:0007669"/>
    <property type="project" value="UniProtKB-SubCell"/>
</dbReference>
<dbReference type="AlphaFoldDB" id="A0A1N7PKI6"/>
<reference evidence="5" key="1">
    <citation type="submission" date="2017-01" db="EMBL/GenBank/DDBJ databases">
        <authorList>
            <person name="Varghese N."/>
            <person name="Submissions S."/>
        </authorList>
    </citation>
    <scope>NUCLEOTIDE SEQUENCE [LARGE SCALE GENOMIC DNA]</scope>
    <source>
        <strain evidence="5">DSM 46698</strain>
    </source>
</reference>
<keyword evidence="2" id="KW-1134">Transmembrane beta strand</keyword>
<protein>
    <submittedName>
        <fullName evidence="4">Efflux transporter, outer membrane factor (OMF) lipoprotein, NodT family</fullName>
    </submittedName>
</protein>
<keyword evidence="2" id="KW-0564">Palmitate</keyword>
<dbReference type="OrthoDB" id="9770517at2"/>
<dbReference type="Gene3D" id="2.20.200.10">
    <property type="entry name" value="Outer membrane efflux proteins (OEP)"/>
    <property type="match status" value="1"/>
</dbReference>
<dbReference type="InterPro" id="IPR010131">
    <property type="entry name" value="MdtP/NodT-like"/>
</dbReference>
<keyword evidence="5" id="KW-1185">Reference proteome</keyword>
<organism evidence="4 5">
    <name type="scientific">Belliella pelovolcani</name>
    <dbReference type="NCBI Taxonomy" id="529505"/>
    <lineage>
        <taxon>Bacteria</taxon>
        <taxon>Pseudomonadati</taxon>
        <taxon>Bacteroidota</taxon>
        <taxon>Cytophagia</taxon>
        <taxon>Cytophagales</taxon>
        <taxon>Cyclobacteriaceae</taxon>
        <taxon>Belliella</taxon>
    </lineage>
</organism>
<dbReference type="InterPro" id="IPR003423">
    <property type="entry name" value="OMP_efflux"/>
</dbReference>
<evidence type="ECO:0000313" key="4">
    <source>
        <dbReference type="EMBL" id="SIT11027.1"/>
    </source>
</evidence>
<keyword evidence="2" id="KW-0812">Transmembrane</keyword>
<sequence length="486" mass="54728">MKINYINLIVAFGVGLLLFSCKALKQQDQDQALALPTDFDRIAKGVEDSTFNVALLHWENFFEDEELRSLIEVALENNQDNQKTLERIKIARTNYKIAKVGFLPEINGLAGASSRRFGEYTMDGVGNADSNLSPTVPEDKLIPDPYRDFIIGAQFNWELDVWGKFKNKKKAAMARLMASQDMANHVKTWLITEVANAYYMLVGLDEELRILQENIRLQELAFNLTKELKEAGKENQLALDQFEALLLYSKGQLIERQREQRSAELYLSSLLGIYDLDHSRNDLAAVSLGSKLTQIGIPAQLLANRPDIRSAELELLASKADVNAARAAFFPSINLFGMAGFNAFDFGKLFFNPASTVYQLGSGLMAPVFNKNAIRMSYEAANASQRIAFLDYEQTVFKSYLEVLDLVNSIDQYASQSKLKQEEVTAQKRSVDNSNVMFSVGYANYLEVTNAQRRALEAEIEQVELKVKELQTKVKLYRALGGGWNQ</sequence>
<evidence type="ECO:0000256" key="1">
    <source>
        <dbReference type="ARBA" id="ARBA00007613"/>
    </source>
</evidence>